<dbReference type="InterPro" id="IPR003672">
    <property type="entry name" value="CobN/Mg_chltase"/>
</dbReference>
<feature type="compositionally biased region" description="Low complexity" evidence="1">
    <location>
        <begin position="1559"/>
        <end position="1582"/>
    </location>
</feature>
<dbReference type="EC" id="6.6.1.2" evidence="4"/>
<dbReference type="SUPFAM" id="SSF49478">
    <property type="entry name" value="Cna protein B-type domain"/>
    <property type="match status" value="1"/>
</dbReference>
<dbReference type="GO" id="GO:0051116">
    <property type="term" value="F:cobaltochelatase activity"/>
    <property type="evidence" value="ECO:0007669"/>
    <property type="project" value="UniProtKB-EC"/>
</dbReference>
<feature type="compositionally biased region" description="Polar residues" evidence="1">
    <location>
        <begin position="1523"/>
        <end position="1544"/>
    </location>
</feature>
<dbReference type="InterPro" id="IPR013783">
    <property type="entry name" value="Ig-like_fold"/>
</dbReference>
<reference evidence="4 5" key="1">
    <citation type="submission" date="2017-03" db="EMBL/GenBank/DDBJ databases">
        <title>Genome sequence of Methanobrevibacter thaueri.</title>
        <authorList>
            <person name="Poehlein A."/>
            <person name="Seedorf H."/>
            <person name="Daniel R."/>
        </authorList>
    </citation>
    <scope>NUCLEOTIDE SEQUENCE [LARGE SCALE GENOMIC DNA]</scope>
    <source>
        <strain evidence="4 5">DSM 11995</strain>
    </source>
</reference>
<keyword evidence="5" id="KW-1185">Reference proteome</keyword>
<keyword evidence="2" id="KW-0472">Membrane</keyword>
<accession>A0A315XK45</accession>
<keyword evidence="2" id="KW-1133">Transmembrane helix</keyword>
<evidence type="ECO:0000259" key="3">
    <source>
        <dbReference type="Pfam" id="PF02514"/>
    </source>
</evidence>
<feature type="region of interest" description="Disordered" evidence="1">
    <location>
        <begin position="1495"/>
        <end position="1582"/>
    </location>
</feature>
<evidence type="ECO:0000313" key="5">
    <source>
        <dbReference type="Proteomes" id="UP000251717"/>
    </source>
</evidence>
<dbReference type="Proteomes" id="UP000251717">
    <property type="component" value="Unassembled WGS sequence"/>
</dbReference>
<dbReference type="EMBL" id="MZGS01000027">
    <property type="protein sequence ID" value="PWB85425.1"/>
    <property type="molecule type" value="Genomic_DNA"/>
</dbReference>
<comment type="caution">
    <text evidence="4">The sequence shown here is derived from an EMBL/GenBank/DDBJ whole genome shotgun (WGS) entry which is preliminary data.</text>
</comment>
<evidence type="ECO:0000313" key="4">
    <source>
        <dbReference type="EMBL" id="PWB85425.1"/>
    </source>
</evidence>
<feature type="domain" description="CobN/magnesium chelatase" evidence="3">
    <location>
        <begin position="391"/>
        <end position="1377"/>
    </location>
</feature>
<keyword evidence="4" id="KW-0436">Ligase</keyword>
<gene>
    <name evidence="4" type="primary">cobN_1</name>
    <name evidence="4" type="ORF">MBBTH_16850</name>
</gene>
<evidence type="ECO:0000256" key="1">
    <source>
        <dbReference type="SAM" id="MobiDB-lite"/>
    </source>
</evidence>
<sequence length="1632" mass="181960">MFVIINLKGGENTVKLDKKLVFALILSILLLFSVNSAFAADNETISDVVSAPSELEEITQEQVVTEVESSQSDEGMLEAGNNVINVHVYDSYNETGKTWSEDGFKLAGATVKLYSNNTLISTKTTNSNGIATFTGLDSSKYYLELTYSTYNPIKLDVNLTGKSGVTLDINDVMFIPDMLLLVDYASHNEKVDVLMNMSKRVAYISTTNFDESRAWLAEYANYIHIDMFAENSAYNKFTASYLKQLLAVSPANAKYRVAYTFGTYTQQIMNATGIHIIGASAQNNTYDTVENTYIGSYFQAEDIQDSDVLLTNMRNYFDYVCYLIEPSKYSNPTLTDAGIPLMSPECGFYHPDLGMYTLVPEPSLIHQWITANPGYSKTQDGSLNWMKEEYEYWVEHTLNPQDLFNRFENDFKNKFNPDKKLIAIATYYCGGDVVDSLIRSYAASGRPAFNVFKTSTTPSMSSILNRITSSSKIGISTITSLYSWSLSYANGSAEPDLSDIDIAVLKGVNEISEYSYNSELGPQVEWTYAVTYPSFEGVYGPVILSYVDGEGKTHVIQSGVDKMVKLSCGWADLKDLDNSDKTIAIVLYNYPPGKAEIGASYLNVTQSTYDLIVKLYEQGYDTGGDIRQIMTARELEDIIFKMGNKGSWAYGLLRQYVEDNYDALVEHHQLISTRDFRQLIRDIPQNLIKNMTDYWGSGLGPSMVYNGTDEQYMVVPGIWFGKVFITFQPSRGWEELKTVENYHDLTLPPTQYYVSFYKWLDKTAKVNAIVNMGTHGTLEWLPGTNLGAVEGDWTFELTLNPTLYPYIVSNPGEAMVARDRIAALLITHMTPAMVTSGLYGNYTVLNNYINYYKDQVNLNVTSNAEEYKAKILKLAPTLGFRNFTGENETFQQWIDDLHLYLEAMEDDFITYGLHTLGKILTGDELVEEVITITTSQTKIYNQIMEFLYPEFAGKTFYGDVQGNLNYLVEAAAIKQFLMDYVRDLVNGSSIDELAVKYEIPIGSALYNSTRYAEQVIINIQNNNEWNAIFTALEGGYVKSGLFADPSYGDSIPTGYDGYASDPTRMPSESAYESAVKIVDLLLSEYYEKHGSWPELTSLILWGTEISRTEGIGVAEFLYFLGCKPVWLDNGKVVGVQMLPLKDLTVKLSNGSVVNRPRIDVFASIVTSNKDWLTWMLTATKLAAFAPGENETNNYVIKHYNENPSLDRLFGLPGNVLEGTGMSTLIPNTADWDINTVNEFAMDVYLSRVSYSWTIDDQGNLVITNQKENFKYLLNKTDLITQNFDSTWRLFDSDDYYDWFGGLYNAASVLKDQSGQSRPDTSFVDIRSKNNYVSRTYEEEIEFEIRSMLLNPKYYMPLVTGGGTGMNSYASRIQNMFGGLTVANDKLGTEVGNQLANELLGMNQYIDGATTSAGYQTSLAWMMYLADQGTWQTDMKTFKDLANEYINQVKQYGVACCHHTCKNLAFNAKIIQMSSLTPAEKQEFAEILAQATNTDPLYQMPEDDTSSNQEGGGSPNGAENGGNDNSNAQELVNGTSNEKTSSESGGKTAVGADASQSGDAKSASESQTSQSSSSDGAGDSGAKAYELSDKSAAKSASATESNMPIFVVIAVIVLIAIFLLGYWRDDDEDYDDY</sequence>
<organism evidence="4 5">
    <name type="scientific">Methanobrevibacter thaueri</name>
    <dbReference type="NCBI Taxonomy" id="190975"/>
    <lineage>
        <taxon>Archaea</taxon>
        <taxon>Methanobacteriati</taxon>
        <taxon>Methanobacteriota</taxon>
        <taxon>Methanomada group</taxon>
        <taxon>Methanobacteria</taxon>
        <taxon>Methanobacteriales</taxon>
        <taxon>Methanobacteriaceae</taxon>
        <taxon>Methanobrevibacter</taxon>
    </lineage>
</organism>
<protein>
    <submittedName>
        <fullName evidence="4">Aerobic cobaltochelatase subunit CobN</fullName>
        <ecNumber evidence="4">6.6.1.2</ecNumber>
    </submittedName>
</protein>
<proteinExistence type="predicted"/>
<feature type="transmembrane region" description="Helical" evidence="2">
    <location>
        <begin position="1602"/>
        <end position="1622"/>
    </location>
</feature>
<dbReference type="PANTHER" id="PTHR44119">
    <property type="entry name" value="MAGNESIUM-CHELATASE SUBUNIT CHLH, CHLOROPLASTIC"/>
    <property type="match status" value="1"/>
</dbReference>
<dbReference type="Gene3D" id="2.60.40.10">
    <property type="entry name" value="Immunoglobulins"/>
    <property type="match status" value="1"/>
</dbReference>
<dbReference type="Pfam" id="PF02514">
    <property type="entry name" value="CobN-Mg_chel"/>
    <property type="match status" value="1"/>
</dbReference>
<dbReference type="PANTHER" id="PTHR44119:SF4">
    <property type="entry name" value="AEROBIC COBALTOCHELATASE SUBUNIT COBN"/>
    <property type="match status" value="1"/>
</dbReference>
<evidence type="ECO:0000256" key="2">
    <source>
        <dbReference type="SAM" id="Phobius"/>
    </source>
</evidence>
<keyword evidence="2" id="KW-0812">Transmembrane</keyword>
<name>A0A315XK45_9EURY</name>